<dbReference type="EMBL" id="RTRY01000004">
    <property type="protein sequence ID" value="MJX46519.1"/>
    <property type="molecule type" value="Genomic_DNA"/>
</dbReference>
<comment type="caution">
    <text evidence="1">The sequence shown here is derived from an EMBL/GenBank/DDBJ whole genome shotgun (WGS) entry which is preliminary data.</text>
</comment>
<dbReference type="CDD" id="cd00167">
    <property type="entry name" value="SANT"/>
    <property type="match status" value="1"/>
</dbReference>
<sequence>MMTLKPMGTPGKCPAHHRPWTAEEDELLINLHGKKTVAEMAKLLPAPGRSVYAVKTRLSDLRERFPDLIGYIRHLWTQEQDNFLRKNRLTMTAREIGNRLTPRRTESAVMSRAIYLGISLRKYGDNLPQTRYKDEDVNFIRELRDRYGLAFPEIGEKFDFSKDTTKRLYYHRHTAIDAIAREYLPR</sequence>
<protein>
    <submittedName>
        <fullName evidence="1">AsnC family protein</fullName>
    </submittedName>
</protein>
<organism evidence="1">
    <name type="scientific">Salmonella enterica</name>
    <name type="common">Salmonella choleraesuis</name>
    <dbReference type="NCBI Taxonomy" id="28901"/>
    <lineage>
        <taxon>Bacteria</taxon>
        <taxon>Pseudomonadati</taxon>
        <taxon>Pseudomonadota</taxon>
        <taxon>Gammaproteobacteria</taxon>
        <taxon>Enterobacterales</taxon>
        <taxon>Enterobacteriaceae</taxon>
        <taxon>Salmonella</taxon>
    </lineage>
</organism>
<dbReference type="Proteomes" id="UP000885264">
    <property type="component" value="Unassembled WGS sequence"/>
</dbReference>
<proteinExistence type="predicted"/>
<name>A0A3R0Q2F4_SALER</name>
<accession>A0A3R0Q2F4</accession>
<dbReference type="InterPro" id="IPR001005">
    <property type="entry name" value="SANT/Myb"/>
</dbReference>
<dbReference type="AlphaFoldDB" id="A0A3R0Q2F4"/>
<reference evidence="1" key="1">
    <citation type="submission" date="2018-07" db="EMBL/GenBank/DDBJ databases">
        <authorList>
            <consortium name="GenomeTrakr network: Whole genome sequencing for foodborne pathogen traceback"/>
        </authorList>
    </citation>
    <scope>NUCLEOTIDE SEQUENCE [LARGE SCALE GENOMIC DNA]</scope>
    <source>
        <strain evidence="1">FDA00013282</strain>
    </source>
</reference>
<evidence type="ECO:0000313" key="1">
    <source>
        <dbReference type="EMBL" id="MJX46519.1"/>
    </source>
</evidence>
<gene>
    <name evidence="1" type="ORF">DTA53_06205</name>
</gene>